<evidence type="ECO:0000313" key="5">
    <source>
        <dbReference type="Proteomes" id="UP000078113"/>
    </source>
</evidence>
<dbReference type="Gene3D" id="2.40.40.10">
    <property type="entry name" value="RlpA-like domain"/>
    <property type="match status" value="1"/>
</dbReference>
<dbReference type="EMBL" id="LWDG02000190">
    <property type="protein sequence ID" value="KAE8267902.1"/>
    <property type="molecule type" value="Genomic_DNA"/>
</dbReference>
<proteinExistence type="predicted"/>
<dbReference type="CDD" id="cd22191">
    <property type="entry name" value="DPBB_RlpA_EXP_N-like"/>
    <property type="match status" value="1"/>
</dbReference>
<dbReference type="PANTHER" id="PTHR31836:SF28">
    <property type="entry name" value="SRCR DOMAIN-CONTAINING PROTEIN-RELATED"/>
    <property type="match status" value="1"/>
</dbReference>
<reference evidence="4" key="2">
    <citation type="journal article" date="2019" name="IMA Fungus">
        <title>Genome sequencing and comparison of five Tilletia species to identify candidate genes for the detection of regulated species infecting wheat.</title>
        <authorList>
            <person name="Nguyen H.D.T."/>
            <person name="Sultana T."/>
            <person name="Kesanakurti P."/>
            <person name="Hambleton S."/>
        </authorList>
    </citation>
    <scope>NUCLEOTIDE SEQUENCE</scope>
    <source>
        <strain evidence="4">DAOMC 236422</strain>
    </source>
</reference>
<keyword evidence="1 3" id="KW-0732">Signal</keyword>
<dbReference type="PANTHER" id="PTHR31836">
    <property type="match status" value="1"/>
</dbReference>
<feature type="signal peptide" evidence="3">
    <location>
        <begin position="1"/>
        <end position="19"/>
    </location>
</feature>
<comment type="caution">
    <text evidence="4">The sequence shown here is derived from an EMBL/GenBank/DDBJ whole genome shotgun (WGS) entry which is preliminary data.</text>
</comment>
<feature type="compositionally biased region" description="Basic residues" evidence="2">
    <location>
        <begin position="160"/>
        <end position="174"/>
    </location>
</feature>
<feature type="chain" id="PRO_5036494940" evidence="3">
    <location>
        <begin position="20"/>
        <end position="184"/>
    </location>
</feature>
<evidence type="ECO:0000256" key="1">
    <source>
        <dbReference type="ARBA" id="ARBA00022729"/>
    </source>
</evidence>
<evidence type="ECO:0000256" key="2">
    <source>
        <dbReference type="SAM" id="MobiDB-lite"/>
    </source>
</evidence>
<dbReference type="InterPro" id="IPR051477">
    <property type="entry name" value="Expansin_CellWall"/>
</dbReference>
<keyword evidence="5" id="KW-1185">Reference proteome</keyword>
<organism evidence="4 5">
    <name type="scientific">Tilletia walkeri</name>
    <dbReference type="NCBI Taxonomy" id="117179"/>
    <lineage>
        <taxon>Eukaryota</taxon>
        <taxon>Fungi</taxon>
        <taxon>Dikarya</taxon>
        <taxon>Basidiomycota</taxon>
        <taxon>Ustilaginomycotina</taxon>
        <taxon>Exobasidiomycetes</taxon>
        <taxon>Tilletiales</taxon>
        <taxon>Tilletiaceae</taxon>
        <taxon>Tilletia</taxon>
    </lineage>
</organism>
<dbReference type="SUPFAM" id="SSF50685">
    <property type="entry name" value="Barwin-like endoglucanases"/>
    <property type="match status" value="1"/>
</dbReference>
<protein>
    <submittedName>
        <fullName evidence="4">Uncharacterized protein</fullName>
    </submittedName>
</protein>
<dbReference type="Proteomes" id="UP000078113">
    <property type="component" value="Unassembled WGS sequence"/>
</dbReference>
<dbReference type="InterPro" id="IPR036908">
    <property type="entry name" value="RlpA-like_sf"/>
</dbReference>
<gene>
    <name evidence="4" type="ORF">A4X09_0g4440</name>
</gene>
<evidence type="ECO:0000256" key="3">
    <source>
        <dbReference type="SAM" id="SignalP"/>
    </source>
</evidence>
<reference evidence="4" key="1">
    <citation type="submission" date="2016-04" db="EMBL/GenBank/DDBJ databases">
        <authorList>
            <person name="Nguyen H.D."/>
            <person name="Samba Siva P."/>
            <person name="Cullis J."/>
            <person name="Levesque C.A."/>
            <person name="Hambleton S."/>
        </authorList>
    </citation>
    <scope>NUCLEOTIDE SEQUENCE</scope>
    <source>
        <strain evidence="4">DAOMC 236422</strain>
    </source>
</reference>
<feature type="region of interest" description="Disordered" evidence="2">
    <location>
        <begin position="160"/>
        <end position="184"/>
    </location>
</feature>
<sequence>MLTFAPFVAVAVLALNVLAARNTDFPACDTPQVPKMNKTVSGVALPFEISDDVVFYVKSGTGACNVTYTDDDLVACLAPGWMGSAYHSHCGAQLAVADAETGKQVIVTALDTCGAVANTTFGCGDIYLSKGAFEDLGGNVTLGRLTSNVTWNFIARKKHHTHHRKPHHHKKGKAGLKPVAIAHN</sequence>
<accession>A0A8X7N7J6</accession>
<name>A0A8X7N7J6_9BASI</name>
<evidence type="ECO:0000313" key="4">
    <source>
        <dbReference type="EMBL" id="KAE8267902.1"/>
    </source>
</evidence>
<dbReference type="AlphaFoldDB" id="A0A8X7N7J6"/>